<dbReference type="EMBL" id="CM007903">
    <property type="protein sequence ID" value="OTF97023.1"/>
    <property type="molecule type" value="Genomic_DNA"/>
</dbReference>
<protein>
    <submittedName>
        <fullName evidence="2">Putative calycin-like protein</fullName>
    </submittedName>
</protein>
<dbReference type="Proteomes" id="UP000215914">
    <property type="component" value="Chromosome 14"/>
</dbReference>
<feature type="transmembrane region" description="Helical" evidence="1">
    <location>
        <begin position="107"/>
        <end position="129"/>
    </location>
</feature>
<feature type="transmembrane region" description="Helical" evidence="1">
    <location>
        <begin position="7"/>
        <end position="27"/>
    </location>
</feature>
<gene>
    <name evidence="2" type="ORF">HannXRQ_Chr14g0429981</name>
</gene>
<name>A0A251SE51_HELAN</name>
<evidence type="ECO:0000313" key="3">
    <source>
        <dbReference type="Proteomes" id="UP000215914"/>
    </source>
</evidence>
<reference evidence="3" key="1">
    <citation type="journal article" date="2017" name="Nature">
        <title>The sunflower genome provides insights into oil metabolism, flowering and Asterid evolution.</title>
        <authorList>
            <person name="Badouin H."/>
            <person name="Gouzy J."/>
            <person name="Grassa C.J."/>
            <person name="Murat F."/>
            <person name="Staton S.E."/>
            <person name="Cottret L."/>
            <person name="Lelandais-Briere C."/>
            <person name="Owens G.L."/>
            <person name="Carrere S."/>
            <person name="Mayjonade B."/>
            <person name="Legrand L."/>
            <person name="Gill N."/>
            <person name="Kane N.C."/>
            <person name="Bowers J.E."/>
            <person name="Hubner S."/>
            <person name="Bellec A."/>
            <person name="Berard A."/>
            <person name="Berges H."/>
            <person name="Blanchet N."/>
            <person name="Boniface M.C."/>
            <person name="Brunel D."/>
            <person name="Catrice O."/>
            <person name="Chaidir N."/>
            <person name="Claudel C."/>
            <person name="Donnadieu C."/>
            <person name="Faraut T."/>
            <person name="Fievet G."/>
            <person name="Helmstetter N."/>
            <person name="King M."/>
            <person name="Knapp S.J."/>
            <person name="Lai Z."/>
            <person name="Le Paslier M.C."/>
            <person name="Lippi Y."/>
            <person name="Lorenzon L."/>
            <person name="Mandel J.R."/>
            <person name="Marage G."/>
            <person name="Marchand G."/>
            <person name="Marquand E."/>
            <person name="Bret-Mestries E."/>
            <person name="Morien E."/>
            <person name="Nambeesan S."/>
            <person name="Nguyen T."/>
            <person name="Pegot-Espagnet P."/>
            <person name="Pouilly N."/>
            <person name="Raftis F."/>
            <person name="Sallet E."/>
            <person name="Schiex T."/>
            <person name="Thomas J."/>
            <person name="Vandecasteele C."/>
            <person name="Vares D."/>
            <person name="Vear F."/>
            <person name="Vautrin S."/>
            <person name="Crespi M."/>
            <person name="Mangin B."/>
            <person name="Burke J.M."/>
            <person name="Salse J."/>
            <person name="Munos S."/>
            <person name="Vincourt P."/>
            <person name="Rieseberg L.H."/>
            <person name="Langlade N.B."/>
        </authorList>
    </citation>
    <scope>NUCLEOTIDE SEQUENCE [LARGE SCALE GENOMIC DNA]</scope>
    <source>
        <strain evidence="3">cv. SF193</strain>
    </source>
</reference>
<keyword evidence="1" id="KW-0472">Membrane</keyword>
<keyword evidence="1" id="KW-1133">Transmembrane helix</keyword>
<dbReference type="AlphaFoldDB" id="A0A251SE51"/>
<dbReference type="InterPro" id="IPR012674">
    <property type="entry name" value="Calycin"/>
</dbReference>
<dbReference type="STRING" id="4232.A0A251SE51"/>
<proteinExistence type="predicted"/>
<evidence type="ECO:0000313" key="2">
    <source>
        <dbReference type="EMBL" id="OTF97023.1"/>
    </source>
</evidence>
<keyword evidence="3" id="KW-1185">Reference proteome</keyword>
<dbReference type="InParanoid" id="A0A251SE51"/>
<evidence type="ECO:0000256" key="1">
    <source>
        <dbReference type="SAM" id="Phobius"/>
    </source>
</evidence>
<keyword evidence="1" id="KW-0812">Transmembrane</keyword>
<dbReference type="Gene3D" id="2.40.128.20">
    <property type="match status" value="1"/>
</dbReference>
<sequence length="167" mass="19042">MNSRREITGLLMVSFLVGITNIAPGGLKDCFNMTTRNFDLVRYLGSWYEVASFKHGFVGQGKRISSAPSQRGLVQPDPFPVIYTYIRTIYFSFIFHITNLTRPDHSCVVASAVGLQVCVWLQISIMVWFESIKDLLEYVAKQRITKAKRRLSEAVFFFLGKGRQCLC</sequence>
<accession>A0A251SE51</accession>
<feature type="transmembrane region" description="Helical" evidence="1">
    <location>
        <begin position="82"/>
        <end position="100"/>
    </location>
</feature>
<dbReference type="SUPFAM" id="SSF50814">
    <property type="entry name" value="Lipocalins"/>
    <property type="match status" value="1"/>
</dbReference>
<organism evidence="2 3">
    <name type="scientific">Helianthus annuus</name>
    <name type="common">Common sunflower</name>
    <dbReference type="NCBI Taxonomy" id="4232"/>
    <lineage>
        <taxon>Eukaryota</taxon>
        <taxon>Viridiplantae</taxon>
        <taxon>Streptophyta</taxon>
        <taxon>Embryophyta</taxon>
        <taxon>Tracheophyta</taxon>
        <taxon>Spermatophyta</taxon>
        <taxon>Magnoliopsida</taxon>
        <taxon>eudicotyledons</taxon>
        <taxon>Gunneridae</taxon>
        <taxon>Pentapetalae</taxon>
        <taxon>asterids</taxon>
        <taxon>campanulids</taxon>
        <taxon>Asterales</taxon>
        <taxon>Asteraceae</taxon>
        <taxon>Asteroideae</taxon>
        <taxon>Heliantheae alliance</taxon>
        <taxon>Heliantheae</taxon>
        <taxon>Helianthus</taxon>
    </lineage>
</organism>